<comment type="subcellular location">
    <subcellularLocation>
        <location evidence="1">Membrane</location>
        <topology evidence="1">Multi-pass membrane protein</topology>
    </subcellularLocation>
</comment>
<evidence type="ECO:0000313" key="9">
    <source>
        <dbReference type="Proteomes" id="UP001530377"/>
    </source>
</evidence>
<feature type="region of interest" description="Disordered" evidence="5">
    <location>
        <begin position="423"/>
        <end position="532"/>
    </location>
</feature>
<feature type="transmembrane region" description="Helical" evidence="6">
    <location>
        <begin position="1368"/>
        <end position="1390"/>
    </location>
</feature>
<feature type="transmembrane region" description="Helical" evidence="6">
    <location>
        <begin position="1106"/>
        <end position="1124"/>
    </location>
</feature>
<feature type="region of interest" description="Disordered" evidence="5">
    <location>
        <begin position="1610"/>
        <end position="1636"/>
    </location>
</feature>
<keyword evidence="4 6" id="KW-0472">Membrane</keyword>
<accession>A0ABD3SCU0</accession>
<feature type="compositionally biased region" description="Polar residues" evidence="5">
    <location>
        <begin position="1689"/>
        <end position="1703"/>
    </location>
</feature>
<proteinExistence type="predicted"/>
<dbReference type="InterPro" id="IPR007632">
    <property type="entry name" value="Anoctamin"/>
</dbReference>
<keyword evidence="3 6" id="KW-1133">Transmembrane helix</keyword>
<feature type="region of interest" description="Disordered" evidence="5">
    <location>
        <begin position="1760"/>
        <end position="1797"/>
    </location>
</feature>
<reference evidence="8 9" key="1">
    <citation type="submission" date="2024-10" db="EMBL/GenBank/DDBJ databases">
        <title>Updated reference genomes for cyclostephanoid diatoms.</title>
        <authorList>
            <person name="Roberts W.R."/>
            <person name="Alverson A.J."/>
        </authorList>
    </citation>
    <scope>NUCLEOTIDE SEQUENCE [LARGE SCALE GENOMIC DNA]</scope>
    <source>
        <strain evidence="8 9">AJA228-03</strain>
    </source>
</reference>
<gene>
    <name evidence="8" type="ORF">ACHAXA_001726</name>
</gene>
<keyword evidence="9" id="KW-1185">Reference proteome</keyword>
<dbReference type="EMBL" id="JALLPB020000068">
    <property type="protein sequence ID" value="KAL3822349.1"/>
    <property type="molecule type" value="Genomic_DNA"/>
</dbReference>
<feature type="region of interest" description="Disordered" evidence="5">
    <location>
        <begin position="349"/>
        <end position="409"/>
    </location>
</feature>
<feature type="region of interest" description="Disordered" evidence="5">
    <location>
        <begin position="1"/>
        <end position="87"/>
    </location>
</feature>
<evidence type="ECO:0000256" key="6">
    <source>
        <dbReference type="SAM" id="Phobius"/>
    </source>
</evidence>
<feature type="transmembrane region" description="Helical" evidence="6">
    <location>
        <begin position="1202"/>
        <end position="1227"/>
    </location>
</feature>
<feature type="region of interest" description="Disordered" evidence="5">
    <location>
        <begin position="204"/>
        <end position="225"/>
    </location>
</feature>
<feature type="compositionally biased region" description="Basic and acidic residues" evidence="5">
    <location>
        <begin position="630"/>
        <end position="647"/>
    </location>
</feature>
<feature type="region of interest" description="Disordered" evidence="5">
    <location>
        <begin position="1884"/>
        <end position="1909"/>
    </location>
</feature>
<feature type="transmembrane region" description="Helical" evidence="6">
    <location>
        <begin position="1326"/>
        <end position="1348"/>
    </location>
</feature>
<feature type="transmembrane region" description="Helical" evidence="6">
    <location>
        <begin position="1471"/>
        <end position="1490"/>
    </location>
</feature>
<dbReference type="PANTHER" id="PTHR12308">
    <property type="entry name" value="ANOCTAMIN"/>
    <property type="match status" value="1"/>
</dbReference>
<feature type="domain" description="Anoctamin transmembrane" evidence="7">
    <location>
        <begin position="1087"/>
        <end position="1595"/>
    </location>
</feature>
<evidence type="ECO:0000256" key="2">
    <source>
        <dbReference type="ARBA" id="ARBA00022692"/>
    </source>
</evidence>
<sequence length="1934" mass="219356">MQSAGPIDDERLDATTAADKGISKMASTSTRSPIRQVSKSDDDNNKENGPLRSHRDPRRTPLLSRLPFTPTHISTSGAGGGASGVRGRKDVTPAYAYKSAETGLLEIRTVIPPSLSMVANEDETVDGSDDNGKPREKTLALYPIALNGGGSGLYRDPREFGNGNGGFSNNHRISRRTPMMSHVRFAWPNEIKNFTAAKLHNIDLETGLGQPPSREADDDDRTHRTRHSLSSLASAINPWKLWEHVHIEMSRLAALQTRRLEDEASHVTIARQRNKVSRVSSVYNDDDFDFALVLTPHDAYAFWAKHLDFREEMLNLVEDPEIEELDRDGQDDDSTIATATCHGGKYDHAARLSSTETPSSSGLRRRKNATPTSGSKNINRLPATNNTPSSTSRYQSHRSPYRAPPTAQRVFSQKKSLFERALERFSPPGLSQRSLFSNGKIKEKASPSPSTNTRSSPFIQRRGWGNYASPPIASMRGSSAQKRREAINAQWRVRDSSMRDSKVDSSDKNVDGERHGPVKASNKRGRDVGDNCDADDNKNEDMLFFPSPGIPRGVAARVNGLGKFIEALKIGIVVRRHWPKDKSVFVLLTSDDGGDSIQFKFIPDDEAVIALKEQAQRYNVRRRQKKARFSRGESESRRMSRESEITDRNNDKLDVSVPIPDYMKVKIDREEDLRKKGGFLGAISNNSRYRKNNLSIQAKDIVQVQPATHIDPFSKEVEELGTLSLRQSSTEYVKNTTFSVIVPSLQGKLIRDYTDVDLSEKWCEGKRKSLFCSFDLETATEGEYWMILKGFILLHRDASTGRFAAQRAAGFGSYHRYAEVVDKSAADSGAKCVIEALPPPKTFIQRCFRRNEDDDQDQAVQYDITAPPSDYFLGFSSPGTQIWGRLRQAGLETQRLYSLDTRKVMIKVRCPVDRLQDVAEALKLKLKTKDGEYAPFREDMISQFATTDDGFVSCENDVQKLVSLFRSSERQKIIDFIIGSRIRDSGAELGPSTKLGKQIQRRVPLHSHVRLEALYTSWVLFWYPCNWAECDRRSIQADRAKANNDVITICSSKEEIPTGKQPYHQHKCPNILYRVFVGCFYQPLDDIEKYYGEKIAFYFAWLEHCSFHLIFLSGAGLILFIFQLTSGKWDHELRPFFSIIVMIWSFVVMVTWRRRSNFLAYQWGTLNYQEEEVTRPDFRGTKDVVCPVTNTYIPYYPPWKRWVMMCFSTLLTFGFTMLTLIGILILYGNRDVMLQNYFSSGDKEPFQFGFSFKVIGGTAPILAVVLNKEHLHDPKFWSIMIGFPTALAFILPLLNHCLRRLSLWLNEIENHRTEAEHQTHFIIKVFAFRFVCYFAALYYYSFIGVTVLGNDDQFATEHGILRVASNLFTYLTIANLWSIFLQVFLPLMLYRWRVFRERLHLRNELRALEIAEAEMISSNKKCESADERFAIKKRLLNRRLLLEHAQCTIWEEMMLPEHDSFVDYLFATTQFAYVTCFSVVLPITPLIVLFNHLLNMRLDAFKICRGRRRPLSQKTGGIGVWSHVLHIVTVLAILTNCSLMALTSSQFSWLEDQIGTFGVFALAIGWEHVMLLVKYIMQLTVSPMPASVQNEMKRKKYDQERMRYTTLRAKKERRSGSVEDVTPIDHNNHNDNDGSAEKISMTFKTSPCPPIRECAAESHSLSSSQECTVEGSLAERCTRDDGGAVEPIRTNNEALNEKPTASTRRVVNVRATKHHSPLQQQKINGSDYLGGYFNGVGFSSSAKKYEENDHPNFEDAISKLPRQHSSLNKHPSRGLSYSLNSKHARSGAAPPSNARREYGSRQNIVGQGHQLCHEDIISPTSSLSTIPQMPTPCQLNLDSDDDDTLCTYENDTTPAGFYQGATAPPLSPAEAYRGHDAYRTISSRMPHFDEPKDDMDDDHDQTRPKAKWGVHHIVHYAKSERSLGLSEQNQKKSR</sequence>
<feature type="compositionally biased region" description="Polar residues" evidence="5">
    <location>
        <begin position="352"/>
        <end position="362"/>
    </location>
</feature>
<dbReference type="Proteomes" id="UP001530377">
    <property type="component" value="Unassembled WGS sequence"/>
</dbReference>
<evidence type="ECO:0000256" key="1">
    <source>
        <dbReference type="ARBA" id="ARBA00004141"/>
    </source>
</evidence>
<feature type="transmembrane region" description="Helical" evidence="6">
    <location>
        <begin position="1248"/>
        <end position="1265"/>
    </location>
</feature>
<evidence type="ECO:0000313" key="8">
    <source>
        <dbReference type="EMBL" id="KAL3822349.1"/>
    </source>
</evidence>
<dbReference type="PANTHER" id="PTHR12308:SF73">
    <property type="entry name" value="ANOCTAMIN"/>
    <property type="match status" value="1"/>
</dbReference>
<evidence type="ECO:0000256" key="5">
    <source>
        <dbReference type="SAM" id="MobiDB-lite"/>
    </source>
</evidence>
<feature type="compositionally biased region" description="Polar residues" evidence="5">
    <location>
        <begin position="369"/>
        <end position="394"/>
    </location>
</feature>
<feature type="compositionally biased region" description="Low complexity" evidence="5">
    <location>
        <begin position="446"/>
        <end position="457"/>
    </location>
</feature>
<evidence type="ECO:0000259" key="7">
    <source>
        <dbReference type="Pfam" id="PF04547"/>
    </source>
</evidence>
<feature type="compositionally biased region" description="Polar residues" evidence="5">
    <location>
        <begin position="25"/>
        <end position="37"/>
    </location>
</feature>
<dbReference type="InterPro" id="IPR049452">
    <property type="entry name" value="Anoctamin_TM"/>
</dbReference>
<evidence type="ECO:0000256" key="3">
    <source>
        <dbReference type="ARBA" id="ARBA00022989"/>
    </source>
</evidence>
<feature type="compositionally biased region" description="Basic and acidic residues" evidence="5">
    <location>
        <begin position="1626"/>
        <end position="1636"/>
    </location>
</feature>
<comment type="caution">
    <text evidence="8">The sequence shown here is derived from an EMBL/GenBank/DDBJ whole genome shotgun (WGS) entry which is preliminary data.</text>
</comment>
<feature type="transmembrane region" description="Helical" evidence="6">
    <location>
        <begin position="1554"/>
        <end position="1577"/>
    </location>
</feature>
<evidence type="ECO:0000256" key="4">
    <source>
        <dbReference type="ARBA" id="ARBA00023136"/>
    </source>
</evidence>
<name>A0ABD3SCU0_9STRA</name>
<feature type="compositionally biased region" description="Basic and acidic residues" evidence="5">
    <location>
        <begin position="482"/>
        <end position="516"/>
    </location>
</feature>
<protein>
    <recommendedName>
        <fullName evidence="7">Anoctamin transmembrane domain-containing protein</fullName>
    </recommendedName>
</protein>
<dbReference type="Pfam" id="PF04547">
    <property type="entry name" value="Anoctamin"/>
    <property type="match status" value="1"/>
</dbReference>
<keyword evidence="2 6" id="KW-0812">Transmembrane</keyword>
<organism evidence="8 9">
    <name type="scientific">Cyclostephanos tholiformis</name>
    <dbReference type="NCBI Taxonomy" id="382380"/>
    <lineage>
        <taxon>Eukaryota</taxon>
        <taxon>Sar</taxon>
        <taxon>Stramenopiles</taxon>
        <taxon>Ochrophyta</taxon>
        <taxon>Bacillariophyta</taxon>
        <taxon>Coscinodiscophyceae</taxon>
        <taxon>Thalassiosirophycidae</taxon>
        <taxon>Stephanodiscales</taxon>
        <taxon>Stephanodiscaceae</taxon>
        <taxon>Cyclostephanos</taxon>
    </lineage>
</organism>
<feature type="region of interest" description="Disordered" evidence="5">
    <location>
        <begin position="622"/>
        <end position="647"/>
    </location>
</feature>
<feature type="transmembrane region" description="Helical" evidence="6">
    <location>
        <begin position="1136"/>
        <end position="1153"/>
    </location>
</feature>
<feature type="region of interest" description="Disordered" evidence="5">
    <location>
        <begin position="1681"/>
        <end position="1703"/>
    </location>
</feature>
<feature type="transmembrane region" description="Helical" evidence="6">
    <location>
        <begin position="1277"/>
        <end position="1294"/>
    </location>
</feature>
<feature type="transmembrane region" description="Helical" evidence="6">
    <location>
        <begin position="1520"/>
        <end position="1542"/>
    </location>
</feature>
<dbReference type="GO" id="GO:0016020">
    <property type="term" value="C:membrane"/>
    <property type="evidence" value="ECO:0007669"/>
    <property type="project" value="UniProtKB-SubCell"/>
</dbReference>
<feature type="compositionally biased region" description="Polar residues" evidence="5">
    <location>
        <begin position="1763"/>
        <end position="1781"/>
    </location>
</feature>